<dbReference type="EnsemblPlants" id="AET2Gv20221600.9">
    <property type="protein sequence ID" value="AET2Gv20221600.9"/>
    <property type="gene ID" value="AET2Gv20221600"/>
</dbReference>
<dbReference type="Proteomes" id="UP000015105">
    <property type="component" value="Chromosome 2D"/>
</dbReference>
<dbReference type="Pfam" id="PF13962">
    <property type="entry name" value="PGG"/>
    <property type="match status" value="1"/>
</dbReference>
<dbReference type="AlphaFoldDB" id="A0A453APX8"/>
<evidence type="ECO:0000259" key="1">
    <source>
        <dbReference type="Pfam" id="PF13962"/>
    </source>
</evidence>
<accession>A0A453APX8</accession>
<reference evidence="3" key="2">
    <citation type="journal article" date="2017" name="Nat. Plants">
        <title>The Aegilops tauschii genome reveals multiple impacts of transposons.</title>
        <authorList>
            <person name="Zhao G."/>
            <person name="Zou C."/>
            <person name="Li K."/>
            <person name="Wang K."/>
            <person name="Li T."/>
            <person name="Gao L."/>
            <person name="Zhang X."/>
            <person name="Wang H."/>
            <person name="Yang Z."/>
            <person name="Liu X."/>
            <person name="Jiang W."/>
            <person name="Mao L."/>
            <person name="Kong X."/>
            <person name="Jiao Y."/>
            <person name="Jia J."/>
        </authorList>
    </citation>
    <scope>NUCLEOTIDE SEQUENCE [LARGE SCALE GENOMIC DNA]</scope>
    <source>
        <strain evidence="3">cv. AL8/78</strain>
    </source>
</reference>
<reference evidence="3" key="1">
    <citation type="journal article" date="2014" name="Science">
        <title>Ancient hybridizations among the ancestral genomes of bread wheat.</title>
        <authorList>
            <consortium name="International Wheat Genome Sequencing Consortium,"/>
            <person name="Marcussen T."/>
            <person name="Sandve S.R."/>
            <person name="Heier L."/>
            <person name="Spannagl M."/>
            <person name="Pfeifer M."/>
            <person name="Jakobsen K.S."/>
            <person name="Wulff B.B."/>
            <person name="Steuernagel B."/>
            <person name="Mayer K.F."/>
            <person name="Olsen O.A."/>
        </authorList>
    </citation>
    <scope>NUCLEOTIDE SEQUENCE [LARGE SCALE GENOMIC DNA]</scope>
    <source>
        <strain evidence="3">cv. AL8/78</strain>
    </source>
</reference>
<protein>
    <recommendedName>
        <fullName evidence="1">PGG domain-containing protein</fullName>
    </recommendedName>
</protein>
<keyword evidence="3" id="KW-1185">Reference proteome</keyword>
<feature type="domain" description="PGG" evidence="1">
    <location>
        <begin position="4"/>
        <end position="45"/>
    </location>
</feature>
<name>A0A453APX8_AEGTS</name>
<dbReference type="Gramene" id="AET2Gv20221600.9">
    <property type="protein sequence ID" value="AET2Gv20221600.9"/>
    <property type="gene ID" value="AET2Gv20221600"/>
</dbReference>
<reference evidence="2" key="3">
    <citation type="journal article" date="2017" name="Nature">
        <title>Genome sequence of the progenitor of the wheat D genome Aegilops tauschii.</title>
        <authorList>
            <person name="Luo M.C."/>
            <person name="Gu Y.Q."/>
            <person name="Puiu D."/>
            <person name="Wang H."/>
            <person name="Twardziok S.O."/>
            <person name="Deal K.R."/>
            <person name="Huo N."/>
            <person name="Zhu T."/>
            <person name="Wang L."/>
            <person name="Wang Y."/>
            <person name="McGuire P.E."/>
            <person name="Liu S."/>
            <person name="Long H."/>
            <person name="Ramasamy R.K."/>
            <person name="Rodriguez J.C."/>
            <person name="Van S.L."/>
            <person name="Yuan L."/>
            <person name="Wang Z."/>
            <person name="Xia Z."/>
            <person name="Xiao L."/>
            <person name="Anderson O.D."/>
            <person name="Ouyang S."/>
            <person name="Liang Y."/>
            <person name="Zimin A.V."/>
            <person name="Pertea G."/>
            <person name="Qi P."/>
            <person name="Bennetzen J.L."/>
            <person name="Dai X."/>
            <person name="Dawson M.W."/>
            <person name="Muller H.G."/>
            <person name="Kugler K."/>
            <person name="Rivarola-Duarte L."/>
            <person name="Spannagl M."/>
            <person name="Mayer K.F.X."/>
            <person name="Lu F.H."/>
            <person name="Bevan M.W."/>
            <person name="Leroy P."/>
            <person name="Li P."/>
            <person name="You F.M."/>
            <person name="Sun Q."/>
            <person name="Liu Z."/>
            <person name="Lyons E."/>
            <person name="Wicker T."/>
            <person name="Salzberg S.L."/>
            <person name="Devos K.M."/>
            <person name="Dvorak J."/>
        </authorList>
    </citation>
    <scope>NUCLEOTIDE SEQUENCE [LARGE SCALE GENOMIC DNA]</scope>
    <source>
        <strain evidence="2">cv. AL8/78</strain>
    </source>
</reference>
<reference evidence="2" key="4">
    <citation type="submission" date="2019-03" db="UniProtKB">
        <authorList>
            <consortium name="EnsemblPlants"/>
        </authorList>
    </citation>
    <scope>IDENTIFICATION</scope>
</reference>
<reference evidence="2" key="5">
    <citation type="journal article" date="2021" name="G3 (Bethesda)">
        <title>Aegilops tauschii genome assembly Aet v5.0 features greater sequence contiguity and improved annotation.</title>
        <authorList>
            <person name="Wang L."/>
            <person name="Zhu T."/>
            <person name="Rodriguez J.C."/>
            <person name="Deal K.R."/>
            <person name="Dubcovsky J."/>
            <person name="McGuire P.E."/>
            <person name="Lux T."/>
            <person name="Spannagl M."/>
            <person name="Mayer K.F.X."/>
            <person name="Baldrich P."/>
            <person name="Meyers B.C."/>
            <person name="Huo N."/>
            <person name="Gu Y.Q."/>
            <person name="Zhou H."/>
            <person name="Devos K.M."/>
            <person name="Bennetzen J.L."/>
            <person name="Unver T."/>
            <person name="Budak H."/>
            <person name="Gulick P.J."/>
            <person name="Galiba G."/>
            <person name="Kalapos B."/>
            <person name="Nelson D.R."/>
            <person name="Li P."/>
            <person name="You F.M."/>
            <person name="Luo M.C."/>
            <person name="Dvorak J."/>
        </authorList>
    </citation>
    <scope>NUCLEOTIDE SEQUENCE [LARGE SCALE GENOMIC DNA]</scope>
    <source>
        <strain evidence="2">cv. AL8/78</strain>
    </source>
</reference>
<evidence type="ECO:0000313" key="3">
    <source>
        <dbReference type="Proteomes" id="UP000015105"/>
    </source>
</evidence>
<dbReference type="InterPro" id="IPR026961">
    <property type="entry name" value="PGG_dom"/>
</dbReference>
<evidence type="ECO:0000313" key="2">
    <source>
        <dbReference type="EnsemblPlants" id="AET2Gv20221600.9"/>
    </source>
</evidence>
<proteinExistence type="predicted"/>
<sequence length="63" mass="6999">MLLATLAASRGTPPGGFWPDNDAGELLVTYPRLYKAFFYLNATPFWGHSQARFSPLSQAPLRN</sequence>
<organism evidence="2 3">
    <name type="scientific">Aegilops tauschii subsp. strangulata</name>
    <name type="common">Goatgrass</name>
    <dbReference type="NCBI Taxonomy" id="200361"/>
    <lineage>
        <taxon>Eukaryota</taxon>
        <taxon>Viridiplantae</taxon>
        <taxon>Streptophyta</taxon>
        <taxon>Embryophyta</taxon>
        <taxon>Tracheophyta</taxon>
        <taxon>Spermatophyta</taxon>
        <taxon>Magnoliopsida</taxon>
        <taxon>Liliopsida</taxon>
        <taxon>Poales</taxon>
        <taxon>Poaceae</taxon>
        <taxon>BOP clade</taxon>
        <taxon>Pooideae</taxon>
        <taxon>Triticodae</taxon>
        <taxon>Triticeae</taxon>
        <taxon>Triticinae</taxon>
        <taxon>Aegilops</taxon>
    </lineage>
</organism>